<name>A0AAW0WPS2_CHEQU</name>
<evidence type="ECO:0000313" key="6">
    <source>
        <dbReference type="EMBL" id="KAK8733612.1"/>
    </source>
</evidence>
<gene>
    <name evidence="6" type="ORF">OTU49_006389</name>
</gene>
<feature type="compositionally biased region" description="Basic and acidic residues" evidence="4">
    <location>
        <begin position="196"/>
        <end position="208"/>
    </location>
</feature>
<evidence type="ECO:0000256" key="2">
    <source>
        <dbReference type="ARBA" id="ARBA00022884"/>
    </source>
</evidence>
<dbReference type="InterPro" id="IPR000504">
    <property type="entry name" value="RRM_dom"/>
</dbReference>
<feature type="compositionally biased region" description="Basic and acidic residues" evidence="4">
    <location>
        <begin position="1"/>
        <end position="11"/>
    </location>
</feature>
<dbReference type="PANTHER" id="PTHR48032:SF6">
    <property type="entry name" value="RNA-BINDING (RRM_RBD_RNP MOTIFS) FAMILY PROTEIN"/>
    <property type="match status" value="1"/>
</dbReference>
<sequence length="410" mass="43497">MKKDTAWRDMMAHPGGGNAPRGRNMPHDGEEKGKMFVGGLSWETTQESLQRYFGQYGEVIDCVVMKNSETGRSRGFGFVTFADPNKVDSVLKNGPHELDGRTIDPKACNPRSMQKQKRNGNWPKVFLGGLPSNLTETDLRNFFSRFGGVMEVVIMFDQEKKKSRGFGFLSFETEEAVDRAVAEHFVNINGKQVEIKKAEPRDASKAQEEGGQWGTHPDNQWGMPVGPPGMPGLNNGMGPGNMGPPLGPPLGPHNSQMGGHMGTQGMVQGPYQGWGTPPQQQGYPPQGYGAPQGPGGYQGWGAGQQLQQWGAPNYGSPGGQQYGSFGDPYGRNAPIGALMTGAPGAPSPNLAAAAGAQPGGKASADYSSWGQFNYNQMSGENSAAAAAAAFNHGRGYNDGGAPGPAPAHQD</sequence>
<protein>
    <recommendedName>
        <fullName evidence="5">RRM domain-containing protein</fullName>
    </recommendedName>
</protein>
<keyword evidence="7" id="KW-1185">Reference proteome</keyword>
<comment type="caution">
    <text evidence="6">The sequence shown here is derived from an EMBL/GenBank/DDBJ whole genome shotgun (WGS) entry which is preliminary data.</text>
</comment>
<feature type="domain" description="RRM" evidence="5">
    <location>
        <begin position="33"/>
        <end position="120"/>
    </location>
</feature>
<evidence type="ECO:0000259" key="5">
    <source>
        <dbReference type="PROSITE" id="PS50102"/>
    </source>
</evidence>
<dbReference type="GO" id="GO:0003729">
    <property type="term" value="F:mRNA binding"/>
    <property type="evidence" value="ECO:0007669"/>
    <property type="project" value="TreeGrafter"/>
</dbReference>
<dbReference type="AlphaFoldDB" id="A0AAW0WPS2"/>
<dbReference type="EMBL" id="JARKIK010000053">
    <property type="protein sequence ID" value="KAK8733610.1"/>
    <property type="molecule type" value="Genomic_DNA"/>
</dbReference>
<dbReference type="Proteomes" id="UP001445076">
    <property type="component" value="Unassembled WGS sequence"/>
</dbReference>
<evidence type="ECO:0000256" key="4">
    <source>
        <dbReference type="SAM" id="MobiDB-lite"/>
    </source>
</evidence>
<dbReference type="GO" id="GO:0006417">
    <property type="term" value="P:regulation of translation"/>
    <property type="evidence" value="ECO:0007669"/>
    <property type="project" value="TreeGrafter"/>
</dbReference>
<dbReference type="PROSITE" id="PS50102">
    <property type="entry name" value="RRM"/>
    <property type="match status" value="2"/>
</dbReference>
<dbReference type="InterPro" id="IPR035979">
    <property type="entry name" value="RBD_domain_sf"/>
</dbReference>
<feature type="region of interest" description="Disordered" evidence="4">
    <location>
        <begin position="196"/>
        <end position="261"/>
    </location>
</feature>
<feature type="domain" description="RRM" evidence="5">
    <location>
        <begin position="123"/>
        <end position="200"/>
    </location>
</feature>
<evidence type="ECO:0000256" key="1">
    <source>
        <dbReference type="ARBA" id="ARBA00022737"/>
    </source>
</evidence>
<proteinExistence type="predicted"/>
<evidence type="ECO:0000313" key="7">
    <source>
        <dbReference type="Proteomes" id="UP001445076"/>
    </source>
</evidence>
<reference evidence="6 7" key="1">
    <citation type="journal article" date="2024" name="BMC Genomics">
        <title>Genome assembly of redclaw crayfish (Cherax quadricarinatus) provides insights into its immune adaptation and hypoxia tolerance.</title>
        <authorList>
            <person name="Liu Z."/>
            <person name="Zheng J."/>
            <person name="Li H."/>
            <person name="Fang K."/>
            <person name="Wang S."/>
            <person name="He J."/>
            <person name="Zhou D."/>
            <person name="Weng S."/>
            <person name="Chi M."/>
            <person name="Gu Z."/>
            <person name="He J."/>
            <person name="Li F."/>
            <person name="Wang M."/>
        </authorList>
    </citation>
    <scope>NUCLEOTIDE SEQUENCE [LARGE SCALE GENOMIC DNA]</scope>
    <source>
        <strain evidence="6">ZL_2023a</strain>
    </source>
</reference>
<evidence type="ECO:0000256" key="3">
    <source>
        <dbReference type="PROSITE-ProRule" id="PRU00176"/>
    </source>
</evidence>
<keyword evidence="1" id="KW-0677">Repeat</keyword>
<accession>A0AAW0WPS2</accession>
<dbReference type="Pfam" id="PF00076">
    <property type="entry name" value="RRM_1"/>
    <property type="match status" value="2"/>
</dbReference>
<dbReference type="PANTHER" id="PTHR48032">
    <property type="entry name" value="RNA-BINDING PROTEIN MUSASHI HOMOLOG RBP6"/>
    <property type="match status" value="1"/>
</dbReference>
<keyword evidence="2 3" id="KW-0694">RNA-binding</keyword>
<reference evidence="6" key="2">
    <citation type="submission" date="2024-01" db="EMBL/GenBank/DDBJ databases">
        <authorList>
            <person name="He J."/>
            <person name="Wang M."/>
            <person name="Zheng J."/>
            <person name="Liu Z."/>
        </authorList>
    </citation>
    <scope>NUCLEOTIDE SEQUENCE</scope>
    <source>
        <strain evidence="6">ZL_2023a</strain>
        <tissue evidence="6">Muscle</tissue>
    </source>
</reference>
<dbReference type="CDD" id="cd12325">
    <property type="entry name" value="RRM1_hnRNPA_hnRNPD_like"/>
    <property type="match status" value="1"/>
</dbReference>
<dbReference type="SMART" id="SM00360">
    <property type="entry name" value="RRM"/>
    <property type="match status" value="2"/>
</dbReference>
<dbReference type="InterPro" id="IPR012677">
    <property type="entry name" value="Nucleotide-bd_a/b_plait_sf"/>
</dbReference>
<dbReference type="FunFam" id="3.30.70.330:FF:000427">
    <property type="entry name" value="Heterogeneous nuclear ribonucleoprotein 27C"/>
    <property type="match status" value="1"/>
</dbReference>
<feature type="region of interest" description="Disordered" evidence="4">
    <location>
        <begin position="1"/>
        <end position="31"/>
    </location>
</feature>
<dbReference type="Gene3D" id="3.30.70.330">
    <property type="match status" value="2"/>
</dbReference>
<feature type="region of interest" description="Disordered" evidence="4">
    <location>
        <begin position="342"/>
        <end position="364"/>
    </location>
</feature>
<dbReference type="EMBL" id="JARKIK010000053">
    <property type="protein sequence ID" value="KAK8733612.1"/>
    <property type="molecule type" value="Genomic_DNA"/>
</dbReference>
<organism evidence="6 7">
    <name type="scientific">Cherax quadricarinatus</name>
    <name type="common">Australian red claw crayfish</name>
    <dbReference type="NCBI Taxonomy" id="27406"/>
    <lineage>
        <taxon>Eukaryota</taxon>
        <taxon>Metazoa</taxon>
        <taxon>Ecdysozoa</taxon>
        <taxon>Arthropoda</taxon>
        <taxon>Crustacea</taxon>
        <taxon>Multicrustacea</taxon>
        <taxon>Malacostraca</taxon>
        <taxon>Eumalacostraca</taxon>
        <taxon>Eucarida</taxon>
        <taxon>Decapoda</taxon>
        <taxon>Pleocyemata</taxon>
        <taxon>Astacidea</taxon>
        <taxon>Parastacoidea</taxon>
        <taxon>Parastacidae</taxon>
        <taxon>Cherax</taxon>
    </lineage>
</organism>
<dbReference type="SUPFAM" id="SSF54928">
    <property type="entry name" value="RNA-binding domain, RBD"/>
    <property type="match status" value="2"/>
</dbReference>